<dbReference type="Proteomes" id="UP000011932">
    <property type="component" value="Chromosome"/>
</dbReference>
<evidence type="ECO:0000259" key="2">
    <source>
        <dbReference type="PROSITE" id="PS51688"/>
    </source>
</evidence>
<proteinExistence type="predicted"/>
<dbReference type="InterPro" id="IPR030392">
    <property type="entry name" value="S74_ICA"/>
</dbReference>
<dbReference type="AlphaFoldDB" id="M4VEM8"/>
<dbReference type="EMBL" id="CP003538">
    <property type="protein sequence ID" value="AGH96950.1"/>
    <property type="molecule type" value="Genomic_DNA"/>
</dbReference>
<organism evidence="3 4">
    <name type="scientific">Micavibrio aeruginosavorus EPB</name>
    <dbReference type="NCBI Taxonomy" id="349215"/>
    <lineage>
        <taxon>Bacteria</taxon>
        <taxon>Pseudomonadati</taxon>
        <taxon>Bdellovibrionota</taxon>
        <taxon>Bdellovibrionia</taxon>
        <taxon>Bdellovibrionales</taxon>
        <taxon>Pseudobdellovibrionaceae</taxon>
        <taxon>Micavibrio</taxon>
    </lineage>
</organism>
<feature type="domain" description="Peptidase S74" evidence="2">
    <location>
        <begin position="1"/>
        <end position="104"/>
    </location>
</feature>
<dbReference type="PROSITE" id="PS51688">
    <property type="entry name" value="ICA"/>
    <property type="match status" value="1"/>
</dbReference>
<evidence type="ECO:0000313" key="4">
    <source>
        <dbReference type="Proteomes" id="UP000011932"/>
    </source>
</evidence>
<dbReference type="HOGENOM" id="CLU_2046981_0_0_5"/>
<evidence type="ECO:0000313" key="3">
    <source>
        <dbReference type="EMBL" id="AGH96950.1"/>
    </source>
</evidence>
<gene>
    <name evidence="3" type="ORF">A11S_113</name>
</gene>
<dbReference type="KEGG" id="man:A11S_113"/>
<accession>M4VEM8</accession>
<sequence>MKKDITPLGDKDGLQAIMQLRPVRYHWRDVKSSGKAEMGFIAQEVEPILPELVGYGPDAEITTEDGTKEIVQNAKSMSYSTVVVPLVKAVQELKIENDILRTQNTDLRHRVERLESAEER</sequence>
<dbReference type="STRING" id="349215.A11S_113"/>
<feature type="coiled-coil region" evidence="1">
    <location>
        <begin position="90"/>
        <end position="117"/>
    </location>
</feature>
<protein>
    <recommendedName>
        <fullName evidence="2">Peptidase S74 domain-containing protein</fullName>
    </recommendedName>
</protein>
<dbReference type="Pfam" id="PF13884">
    <property type="entry name" value="Peptidase_S74"/>
    <property type="match status" value="1"/>
</dbReference>
<name>M4VEM8_9BACT</name>
<reference evidence="3 4" key="1">
    <citation type="journal article" date="2013" name="ISME J.">
        <title>By their genes ye shall know them: genomic signatures of predatory bacteria.</title>
        <authorList>
            <person name="Pasternak Z."/>
            <person name="Pietrokovski S."/>
            <person name="Rotem O."/>
            <person name="Gophna U."/>
            <person name="Lurie-Weinberger M.N."/>
            <person name="Jurkevitch E."/>
        </authorList>
    </citation>
    <scope>NUCLEOTIDE SEQUENCE [LARGE SCALE GENOMIC DNA]</scope>
    <source>
        <strain evidence="3">EPB</strain>
    </source>
</reference>
<keyword evidence="1" id="KW-0175">Coiled coil</keyword>
<evidence type="ECO:0000256" key="1">
    <source>
        <dbReference type="SAM" id="Coils"/>
    </source>
</evidence>